<accession>A0A2N8KZK8</accession>
<dbReference type="EMBL" id="POSP01000003">
    <property type="protein sequence ID" value="PND38906.1"/>
    <property type="molecule type" value="Genomic_DNA"/>
</dbReference>
<keyword evidence="2" id="KW-1185">Reference proteome</keyword>
<evidence type="ECO:0000313" key="1">
    <source>
        <dbReference type="EMBL" id="PND38906.1"/>
    </source>
</evidence>
<comment type="caution">
    <text evidence="1">The sequence shown here is derived from an EMBL/GenBank/DDBJ whole genome shotgun (WGS) entry which is preliminary data.</text>
</comment>
<name>A0A2N8KZK8_9BURK</name>
<protein>
    <submittedName>
        <fullName evidence="1">Uncharacterized protein</fullName>
    </submittedName>
</protein>
<organism evidence="1 2">
    <name type="scientific">Kinneretia aquatilis</name>
    <dbReference type="NCBI Taxonomy" id="2070761"/>
    <lineage>
        <taxon>Bacteria</taxon>
        <taxon>Pseudomonadati</taxon>
        <taxon>Pseudomonadota</taxon>
        <taxon>Betaproteobacteria</taxon>
        <taxon>Burkholderiales</taxon>
        <taxon>Sphaerotilaceae</taxon>
        <taxon>Roseateles</taxon>
    </lineage>
</organism>
<dbReference type="AlphaFoldDB" id="A0A2N8KZK8"/>
<proteinExistence type="predicted"/>
<sequence>MVGVLRWPGLFGADPCDPTPAKPVPIFAKPRAKVPIGTLELVRAAKPEPEGGCSSGRVVGLRRYGAPQAEALPTIEIEYEQPAAIAIARSGPWCQLLLRSGSAWVHESCETGFISLEALWADKPWLYLLEGAIEQARSQPGNSGQSLQIGDRAKAPALRSAHVLGRRIVDGQTWLHLAASGVKECERSPLPDEVFELWLPLRNAAGRPNLWFHARGC</sequence>
<evidence type="ECO:0000313" key="2">
    <source>
        <dbReference type="Proteomes" id="UP000235916"/>
    </source>
</evidence>
<dbReference type="Proteomes" id="UP000235916">
    <property type="component" value="Unassembled WGS sequence"/>
</dbReference>
<gene>
    <name evidence="1" type="ORF">C1O66_16145</name>
</gene>
<reference evidence="1 2" key="1">
    <citation type="submission" date="2018-01" db="EMBL/GenBank/DDBJ databases">
        <title>Draft genome sequence of Paucibacter aquatile CR182 isolated from freshwater of the Nakdong River.</title>
        <authorList>
            <person name="Choi A."/>
            <person name="Chung E.J."/>
        </authorList>
    </citation>
    <scope>NUCLEOTIDE SEQUENCE [LARGE SCALE GENOMIC DNA]</scope>
    <source>
        <strain evidence="1 2">CR182</strain>
    </source>
</reference>